<evidence type="ECO:0000256" key="15">
    <source>
        <dbReference type="ARBA" id="ARBA00049551"/>
    </source>
</evidence>
<feature type="transmembrane region" description="Helical" evidence="16">
    <location>
        <begin position="186"/>
        <end position="204"/>
    </location>
</feature>
<feature type="domain" description="NADH:ubiquinone oxidoreductase chain 4 N-terminal" evidence="18">
    <location>
        <begin position="1"/>
        <end position="107"/>
    </location>
</feature>
<evidence type="ECO:0000259" key="18">
    <source>
        <dbReference type="Pfam" id="PF01059"/>
    </source>
</evidence>
<dbReference type="Pfam" id="PF01059">
    <property type="entry name" value="Oxidored_q5_N"/>
    <property type="match status" value="1"/>
</dbReference>
<evidence type="ECO:0000256" key="2">
    <source>
        <dbReference type="ARBA" id="ARBA00009025"/>
    </source>
</evidence>
<evidence type="ECO:0000256" key="4">
    <source>
        <dbReference type="ARBA" id="ARBA00021006"/>
    </source>
</evidence>
<keyword evidence="10 16" id="KW-1133">Transmembrane helix</keyword>
<keyword evidence="7 16" id="KW-0812">Transmembrane</keyword>
<evidence type="ECO:0000256" key="10">
    <source>
        <dbReference type="ARBA" id="ARBA00022989"/>
    </source>
</evidence>
<feature type="transmembrane region" description="Helical" evidence="16">
    <location>
        <begin position="224"/>
        <end position="243"/>
    </location>
</feature>
<keyword evidence="11 16" id="KW-0520">NAD</keyword>
<name>A0A7M3USR1_9NEOB</name>
<feature type="transmembrane region" description="Helical" evidence="16">
    <location>
        <begin position="91"/>
        <end position="109"/>
    </location>
</feature>
<evidence type="ECO:0000256" key="1">
    <source>
        <dbReference type="ARBA" id="ARBA00004225"/>
    </source>
</evidence>
<evidence type="ECO:0000256" key="14">
    <source>
        <dbReference type="ARBA" id="ARBA00023136"/>
    </source>
</evidence>
<evidence type="ECO:0000313" key="19">
    <source>
        <dbReference type="EMBL" id="QOJ44833.1"/>
    </source>
</evidence>
<geneLocation type="mitochondrion" evidence="19"/>
<dbReference type="EC" id="7.1.1.2" evidence="3 16"/>
<evidence type="ECO:0000259" key="17">
    <source>
        <dbReference type="Pfam" id="PF00361"/>
    </source>
</evidence>
<feature type="transmembrane region" description="Helical" evidence="16">
    <location>
        <begin position="147"/>
        <end position="166"/>
    </location>
</feature>
<feature type="transmembrane region" description="Helical" evidence="16">
    <location>
        <begin position="392"/>
        <end position="411"/>
    </location>
</feature>
<dbReference type="AlphaFoldDB" id="A0A7M3USR1"/>
<reference evidence="19" key="1">
    <citation type="journal article" date="2020" name="J. Biogeogr.">
        <title>Historical biogeography identifies a possible role of Miocene wetlands in the diversification of the Amazonian rocket frogs (Aromobatidae: Allobates).</title>
        <authorList>
            <person name="Rejaud A."/>
            <person name="Rodrigues M.T."/>
            <person name="Crawford A.J."/>
            <person name="Castroviejo-Fisher S."/>
            <person name="Jaramillo A.F."/>
            <person name="Chaparro J.C."/>
            <person name="Glaw F."/>
            <person name="Gagliardi-Urrutia G."/>
            <person name="Moravec J."/>
            <person name="De la Riva I.J."/>
            <person name="Perez P."/>
            <person name="Lima A.P."/>
            <person name="Werneck F.P."/>
            <person name="Hrbek T."/>
            <person name="Ron S.R."/>
            <person name="Ernst R."/>
            <person name="Kok P.J.R."/>
            <person name="Driskell A."/>
            <person name="Chave J."/>
            <person name="Fouquet A."/>
        </authorList>
    </citation>
    <scope>NUCLEOTIDE SEQUENCE</scope>
</reference>
<comment type="catalytic activity">
    <reaction evidence="15 16">
        <text>a ubiquinone + NADH + 5 H(+)(in) = a ubiquinol + NAD(+) + 4 H(+)(out)</text>
        <dbReference type="Rhea" id="RHEA:29091"/>
        <dbReference type="Rhea" id="RHEA-COMP:9565"/>
        <dbReference type="Rhea" id="RHEA-COMP:9566"/>
        <dbReference type="ChEBI" id="CHEBI:15378"/>
        <dbReference type="ChEBI" id="CHEBI:16389"/>
        <dbReference type="ChEBI" id="CHEBI:17976"/>
        <dbReference type="ChEBI" id="CHEBI:57540"/>
        <dbReference type="ChEBI" id="CHEBI:57945"/>
        <dbReference type="EC" id="7.1.1.2"/>
    </reaction>
</comment>
<evidence type="ECO:0000256" key="12">
    <source>
        <dbReference type="ARBA" id="ARBA00023075"/>
    </source>
</evidence>
<dbReference type="PANTHER" id="PTHR43507:SF20">
    <property type="entry name" value="NADH-UBIQUINONE OXIDOREDUCTASE CHAIN 4"/>
    <property type="match status" value="1"/>
</dbReference>
<keyword evidence="8" id="KW-1278">Translocase</keyword>
<evidence type="ECO:0000256" key="8">
    <source>
        <dbReference type="ARBA" id="ARBA00022967"/>
    </source>
</evidence>
<dbReference type="Pfam" id="PF00361">
    <property type="entry name" value="Proton_antipo_M"/>
    <property type="match status" value="1"/>
</dbReference>
<comment type="function">
    <text evidence="16">Core subunit of the mitochondrial membrane respiratory chain NADH dehydrogenase (Complex I) which catalyzes electron transfer from NADH through the respiratory chain, using ubiquinone as an electron acceptor. Essential for the catalytic activity and assembly of complex I.</text>
</comment>
<dbReference type="InterPro" id="IPR001750">
    <property type="entry name" value="ND/Mrp_TM"/>
</dbReference>
<sequence length="454" mass="50609">MLIITIPLMITLFSAWILPAKRLWDLTSTLSLITATLSTTWFCSHKTLSLTNPYLLIDDISSPLLILTCWLTAPTILASQSKISKEPISRQRTYIFTIIMLQTTTLLAFMANNLILFFIMFEATMIPTLILITRWGAQKERMMAGTYLLFYTLSGSMALLTALLFFHENIGTLSISLLKETSTQFYSLPFAPAWWAACFLAFLIKMPLYGVHLWLPKAHVEAPIAGSMILAGTLLKLGGYGILRMNLVLGDSLLFMATPLIVFSLFGVFLSAILCSRQTDLKSLIAFSSVSHMGLVIASSMIKTDWSISGAMILMISHGLVSSALFCLANTTYERTSSRTLILLQGSQIIFPLTAAWWLTASLLNMALPPFSSFIGELSILLSLFQWSNLTLIISAVSIIFTTSYSLYLFWSSQREHLPPQTNALFPTQNREHILLAMHLLPIILISLKPSLMF</sequence>
<comment type="subcellular location">
    <subcellularLocation>
        <location evidence="1 16">Mitochondrion membrane</location>
        <topology evidence="1 16">Multi-pass membrane protein</topology>
    </subcellularLocation>
</comment>
<dbReference type="InterPro" id="IPR010227">
    <property type="entry name" value="NADH_Q_OxRdtase_chainM/4"/>
</dbReference>
<keyword evidence="12 16" id="KW-0830">Ubiquinone</keyword>
<dbReference type="GO" id="GO:0031966">
    <property type="term" value="C:mitochondrial membrane"/>
    <property type="evidence" value="ECO:0007669"/>
    <property type="project" value="UniProtKB-SubCell"/>
</dbReference>
<dbReference type="GO" id="GO:0042773">
    <property type="term" value="P:ATP synthesis coupled electron transport"/>
    <property type="evidence" value="ECO:0007669"/>
    <property type="project" value="InterPro"/>
</dbReference>
<keyword evidence="14 16" id="KW-0472">Membrane</keyword>
<dbReference type="InterPro" id="IPR000260">
    <property type="entry name" value="NADH4_N"/>
</dbReference>
<evidence type="ECO:0000256" key="13">
    <source>
        <dbReference type="ARBA" id="ARBA00023128"/>
    </source>
</evidence>
<feature type="transmembrane region" description="Helical" evidence="16">
    <location>
        <begin position="284"/>
        <end position="302"/>
    </location>
</feature>
<dbReference type="PANTHER" id="PTHR43507">
    <property type="entry name" value="NADH-UBIQUINONE OXIDOREDUCTASE CHAIN 4"/>
    <property type="match status" value="1"/>
</dbReference>
<feature type="transmembrane region" description="Helical" evidence="16">
    <location>
        <begin position="308"/>
        <end position="329"/>
    </location>
</feature>
<keyword evidence="6 16" id="KW-0679">Respiratory chain</keyword>
<feature type="transmembrane region" description="Helical" evidence="16">
    <location>
        <begin position="115"/>
        <end position="135"/>
    </location>
</feature>
<dbReference type="EMBL" id="MT627180">
    <property type="protein sequence ID" value="QOJ44833.1"/>
    <property type="molecule type" value="Genomic_DNA"/>
</dbReference>
<accession>A0A7M3USR1</accession>
<dbReference type="GO" id="GO:0003954">
    <property type="term" value="F:NADH dehydrogenase activity"/>
    <property type="evidence" value="ECO:0007669"/>
    <property type="project" value="TreeGrafter"/>
</dbReference>
<evidence type="ECO:0000256" key="9">
    <source>
        <dbReference type="ARBA" id="ARBA00022982"/>
    </source>
</evidence>
<gene>
    <name evidence="19" type="primary">ND4</name>
</gene>
<dbReference type="NCBIfam" id="TIGR01972">
    <property type="entry name" value="NDH_I_M"/>
    <property type="match status" value="1"/>
</dbReference>
<keyword evidence="5 16" id="KW-0813">Transport</keyword>
<keyword evidence="13 16" id="KW-0496">Mitochondrion</keyword>
<feature type="domain" description="NADH:quinone oxidoreductase/Mrp antiporter transmembrane" evidence="17">
    <location>
        <begin position="111"/>
        <end position="401"/>
    </location>
</feature>
<feature type="transmembrane region" description="Helical" evidence="16">
    <location>
        <begin position="60"/>
        <end position="79"/>
    </location>
</feature>
<dbReference type="GO" id="GO:0048039">
    <property type="term" value="F:ubiquinone binding"/>
    <property type="evidence" value="ECO:0007669"/>
    <property type="project" value="TreeGrafter"/>
</dbReference>
<dbReference type="GO" id="GO:0008137">
    <property type="term" value="F:NADH dehydrogenase (ubiquinone) activity"/>
    <property type="evidence" value="ECO:0007669"/>
    <property type="project" value="UniProtKB-UniRule"/>
</dbReference>
<dbReference type="InterPro" id="IPR003918">
    <property type="entry name" value="NADH_UbQ_OxRdtase"/>
</dbReference>
<evidence type="ECO:0000256" key="3">
    <source>
        <dbReference type="ARBA" id="ARBA00012944"/>
    </source>
</evidence>
<evidence type="ECO:0000256" key="6">
    <source>
        <dbReference type="ARBA" id="ARBA00022660"/>
    </source>
</evidence>
<dbReference type="PRINTS" id="PR01437">
    <property type="entry name" value="NUOXDRDTASE4"/>
</dbReference>
<keyword evidence="9 16" id="KW-0249">Electron transport</keyword>
<organism evidence="19">
    <name type="scientific">Allobates marchesianus</name>
    <name type="common">dull rocket frog</name>
    <dbReference type="NCBI Taxonomy" id="92721"/>
    <lineage>
        <taxon>Eukaryota</taxon>
        <taxon>Metazoa</taxon>
        <taxon>Chordata</taxon>
        <taxon>Craniata</taxon>
        <taxon>Vertebrata</taxon>
        <taxon>Euteleostomi</taxon>
        <taxon>Amphibia</taxon>
        <taxon>Batrachia</taxon>
        <taxon>Anura</taxon>
        <taxon>Neobatrachia</taxon>
        <taxon>Hyloidea</taxon>
        <taxon>Aromobatidae</taxon>
        <taxon>Allobatinae</taxon>
        <taxon>Allobates</taxon>
    </lineage>
</organism>
<evidence type="ECO:0000256" key="7">
    <source>
        <dbReference type="ARBA" id="ARBA00022692"/>
    </source>
</evidence>
<dbReference type="GO" id="GO:0015990">
    <property type="term" value="P:electron transport coupled proton transport"/>
    <property type="evidence" value="ECO:0007669"/>
    <property type="project" value="TreeGrafter"/>
</dbReference>
<evidence type="ECO:0000256" key="11">
    <source>
        <dbReference type="ARBA" id="ARBA00023027"/>
    </source>
</evidence>
<proteinExistence type="inferred from homology"/>
<comment type="similarity">
    <text evidence="2 16">Belongs to the complex I subunit 4 family.</text>
</comment>
<feature type="transmembrane region" description="Helical" evidence="16">
    <location>
        <begin position="341"/>
        <end position="360"/>
    </location>
</feature>
<evidence type="ECO:0000256" key="5">
    <source>
        <dbReference type="ARBA" id="ARBA00022448"/>
    </source>
</evidence>
<protein>
    <recommendedName>
        <fullName evidence="4 16">NADH-ubiquinone oxidoreductase chain 4</fullName>
        <ecNumber evidence="3 16">7.1.1.2</ecNumber>
    </recommendedName>
</protein>
<feature type="transmembrane region" description="Helical" evidence="16">
    <location>
        <begin position="255"/>
        <end position="275"/>
    </location>
</feature>
<evidence type="ECO:0000256" key="16">
    <source>
        <dbReference type="RuleBase" id="RU003297"/>
    </source>
</evidence>